<name>K0B0D6_GOTA9</name>
<dbReference type="EMBL" id="CP003326">
    <property type="protein sequence ID" value="AFS79498.1"/>
    <property type="molecule type" value="Genomic_DNA"/>
</dbReference>
<gene>
    <name evidence="2" type="ordered locus">Curi_c25030</name>
</gene>
<sequence length="240" mass="28656">MKEHAKKLKYRHELKYYVNYHDYYILSHRLKRIMKRDKHTNENGEYLISSLYFDDIDNTALSDKLAGINDRVKYRIRTYNRSDEQIILEKKIKNGSHVAKIREKTSIEIYRAIISSNYEVIKNIDMPLHKELYMKMKNNLLRPKVIVEYVREAYVSDPGNIRITFDKELSTGLNQLDLLKSELSTIRSLDEEHTILEVKYDSYLPEHIKDMIQLEGLVKQSASKYVICRKYIKSNLWEDN</sequence>
<dbReference type="Pfam" id="PF09359">
    <property type="entry name" value="VTC"/>
    <property type="match status" value="1"/>
</dbReference>
<keyword evidence="3" id="KW-1185">Reference proteome</keyword>
<dbReference type="AlphaFoldDB" id="K0B0D6"/>
<organism evidence="2 3">
    <name type="scientific">Gottschalkia acidurici (strain ATCC 7906 / DSM 604 / BCRC 14475 / CIP 104303 / KCTC 5404 / NCIMB 10678 / 9a)</name>
    <name type="common">Clostridium acidurici</name>
    <dbReference type="NCBI Taxonomy" id="1128398"/>
    <lineage>
        <taxon>Bacteria</taxon>
        <taxon>Bacillati</taxon>
        <taxon>Bacillota</taxon>
        <taxon>Tissierellia</taxon>
        <taxon>Tissierellales</taxon>
        <taxon>Gottschalkiaceae</taxon>
        <taxon>Gottschalkia</taxon>
    </lineage>
</organism>
<dbReference type="CDD" id="cd07750">
    <property type="entry name" value="PolyPPase_VTC_like"/>
    <property type="match status" value="1"/>
</dbReference>
<evidence type="ECO:0000313" key="2">
    <source>
        <dbReference type="EMBL" id="AFS79498.1"/>
    </source>
</evidence>
<dbReference type="OrthoDB" id="9784042at2"/>
<dbReference type="RefSeq" id="WP_014968632.1">
    <property type="nucleotide sequence ID" value="NC_018664.1"/>
</dbReference>
<dbReference type="GO" id="GO:0006799">
    <property type="term" value="P:polyphosphate biosynthetic process"/>
    <property type="evidence" value="ECO:0007669"/>
    <property type="project" value="UniProtKB-ARBA"/>
</dbReference>
<protein>
    <submittedName>
        <fullName evidence="2">VTC domain-containig protein</fullName>
    </submittedName>
</protein>
<evidence type="ECO:0000259" key="1">
    <source>
        <dbReference type="Pfam" id="PF09359"/>
    </source>
</evidence>
<evidence type="ECO:0000313" key="3">
    <source>
        <dbReference type="Proteomes" id="UP000006094"/>
    </source>
</evidence>
<dbReference type="PATRIC" id="fig|1128398.3.peg.2578"/>
<dbReference type="eggNOG" id="COG5036">
    <property type="taxonomic scope" value="Bacteria"/>
</dbReference>
<proteinExistence type="predicted"/>
<dbReference type="STRING" id="1128398.Curi_c25030"/>
<reference evidence="2 3" key="1">
    <citation type="journal article" date="2012" name="PLoS ONE">
        <title>The purine-utilizing bacterium Clostridium acidurici 9a: a genome-guided metabolic reconsideration.</title>
        <authorList>
            <person name="Hartwich K."/>
            <person name="Poehlein A."/>
            <person name="Daniel R."/>
        </authorList>
    </citation>
    <scope>NUCLEOTIDE SEQUENCE [LARGE SCALE GENOMIC DNA]</scope>
    <source>
        <strain evidence="3">ATCC 7906 / DSM 604 / BCRC 14475 / CIP 104303 / KCTC 5404 / NCIMB 10678 / 9a</strain>
    </source>
</reference>
<dbReference type="Gene3D" id="3.20.100.30">
    <property type="entry name" value="VTC, catalytic tunnel domain"/>
    <property type="match status" value="1"/>
</dbReference>
<accession>K0B0D6</accession>
<dbReference type="HOGENOM" id="CLU_098613_0_0_9"/>
<dbReference type="KEGG" id="cad:Curi_c25030"/>
<dbReference type="Proteomes" id="UP000006094">
    <property type="component" value="Chromosome"/>
</dbReference>
<dbReference type="InterPro" id="IPR042267">
    <property type="entry name" value="VTC_sf"/>
</dbReference>
<dbReference type="InterPro" id="IPR018966">
    <property type="entry name" value="VTC_domain"/>
</dbReference>
<feature type="domain" description="VTC" evidence="1">
    <location>
        <begin position="11"/>
        <end position="230"/>
    </location>
</feature>